<dbReference type="RefSeq" id="WP_087111198.1">
    <property type="nucleotide sequence ID" value="NZ_FUKM01000057.1"/>
</dbReference>
<proteinExistence type="predicted"/>
<dbReference type="Proteomes" id="UP000196331">
    <property type="component" value="Unassembled WGS sequence"/>
</dbReference>
<reference evidence="2 3" key="1">
    <citation type="submission" date="2017-02" db="EMBL/GenBank/DDBJ databases">
        <authorList>
            <person name="Dridi B."/>
        </authorList>
    </citation>
    <scope>NUCLEOTIDE SEQUENCE [LARGE SCALE GENOMIC DNA]</scope>
    <source>
        <strain evidence="2 3">JB380</strain>
    </source>
</reference>
<dbReference type="SUPFAM" id="SSF158682">
    <property type="entry name" value="TerB-like"/>
    <property type="match status" value="1"/>
</dbReference>
<sequence length="167" mass="19329">MLNAISDFFQRTLAQPEQRENQTLTLELATAALLCEIVRADYYTTDEELAALRLMLTERYQLSTSDVEELMTLAQAEVDEAVDHYQFVSLIKEHYNYDQRCELVALMWQLAWADGHVDPLEEHRIRRLADLLHVSHSDFIRTKLQVEVQVEERRTAQGGPERGGVSH</sequence>
<dbReference type="AlphaFoldDB" id="A0A1R4I4R5"/>
<dbReference type="EMBL" id="FUKM01000057">
    <property type="protein sequence ID" value="SJN14805.1"/>
    <property type="molecule type" value="Genomic_DNA"/>
</dbReference>
<dbReference type="CDD" id="cd07313">
    <property type="entry name" value="terB_like_2"/>
    <property type="match status" value="1"/>
</dbReference>
<dbReference type="Pfam" id="PF05099">
    <property type="entry name" value="TerB"/>
    <property type="match status" value="1"/>
</dbReference>
<dbReference type="OrthoDB" id="5294347at2"/>
<gene>
    <name evidence="2" type="ORF">CZ787_16980</name>
</gene>
<organism evidence="2 3">
    <name type="scientific">Halomonas citrativorans</name>
    <dbReference type="NCBI Taxonomy" id="2742612"/>
    <lineage>
        <taxon>Bacteria</taxon>
        <taxon>Pseudomonadati</taxon>
        <taxon>Pseudomonadota</taxon>
        <taxon>Gammaproteobacteria</taxon>
        <taxon>Oceanospirillales</taxon>
        <taxon>Halomonadaceae</taxon>
        <taxon>Halomonas</taxon>
    </lineage>
</organism>
<evidence type="ECO:0000313" key="3">
    <source>
        <dbReference type="Proteomes" id="UP000196331"/>
    </source>
</evidence>
<dbReference type="InterPro" id="IPR007791">
    <property type="entry name" value="DjlA_N"/>
</dbReference>
<comment type="caution">
    <text evidence="2">The sequence shown here is derived from an EMBL/GenBank/DDBJ whole genome shotgun (WGS) entry which is preliminary data.</text>
</comment>
<protein>
    <recommendedName>
        <fullName evidence="1">Co-chaperone DjlA N-terminal domain-containing protein</fullName>
    </recommendedName>
</protein>
<feature type="domain" description="Co-chaperone DjlA N-terminal" evidence="1">
    <location>
        <begin position="27"/>
        <end position="143"/>
    </location>
</feature>
<name>A0A1R4I4R5_9GAMM</name>
<dbReference type="Gene3D" id="1.10.3680.10">
    <property type="entry name" value="TerB-like"/>
    <property type="match status" value="1"/>
</dbReference>
<accession>A0A1R4I4R5</accession>
<evidence type="ECO:0000313" key="2">
    <source>
        <dbReference type="EMBL" id="SJN14805.1"/>
    </source>
</evidence>
<evidence type="ECO:0000259" key="1">
    <source>
        <dbReference type="Pfam" id="PF05099"/>
    </source>
</evidence>
<dbReference type="InterPro" id="IPR029024">
    <property type="entry name" value="TerB-like"/>
</dbReference>